<keyword evidence="3" id="KW-1185">Reference proteome</keyword>
<dbReference type="Proteomes" id="UP000027432">
    <property type="component" value="Unassembled WGS sequence"/>
</dbReference>
<protein>
    <recommendedName>
        <fullName evidence="4">Lysozyme inhibitor LprI N-terminal domain-containing protein</fullName>
    </recommendedName>
</protein>
<dbReference type="STRING" id="1353537.TP2_01525"/>
<dbReference type="eggNOG" id="ENOG50313BE">
    <property type="taxonomic scope" value="Bacteria"/>
</dbReference>
<feature type="chain" id="PRO_5001694839" description="Lysozyme inhibitor LprI N-terminal domain-containing protein" evidence="1">
    <location>
        <begin position="22"/>
        <end position="123"/>
    </location>
</feature>
<keyword evidence="1" id="KW-0732">Signal</keyword>
<evidence type="ECO:0000313" key="2">
    <source>
        <dbReference type="EMBL" id="KEO56229.1"/>
    </source>
</evidence>
<proteinExistence type="predicted"/>
<organism evidence="2 3">
    <name type="scientific">Thioclava pacifica DSM 10166</name>
    <dbReference type="NCBI Taxonomy" id="1353537"/>
    <lineage>
        <taxon>Bacteria</taxon>
        <taxon>Pseudomonadati</taxon>
        <taxon>Pseudomonadota</taxon>
        <taxon>Alphaproteobacteria</taxon>
        <taxon>Rhodobacterales</taxon>
        <taxon>Paracoccaceae</taxon>
        <taxon>Thioclava</taxon>
    </lineage>
</organism>
<reference evidence="2 3" key="1">
    <citation type="submission" date="2013-07" db="EMBL/GenBank/DDBJ databases">
        <title>Thioclava pacifica DSM 10166 Genome Sequencing.</title>
        <authorList>
            <person name="Lai Q."/>
            <person name="Shao Z."/>
        </authorList>
    </citation>
    <scope>NUCLEOTIDE SEQUENCE [LARGE SCALE GENOMIC DNA]</scope>
    <source>
        <strain evidence="2 3">DSM 10166</strain>
    </source>
</reference>
<evidence type="ECO:0000313" key="3">
    <source>
        <dbReference type="Proteomes" id="UP000027432"/>
    </source>
</evidence>
<name>A0A074JIC8_9RHOB</name>
<evidence type="ECO:0008006" key="4">
    <source>
        <dbReference type="Google" id="ProtNLM"/>
    </source>
</evidence>
<sequence length="123" mass="13368">MVKSFKLALAMLAIGAAAAQAEERAQFYIPDKPAKLVYLFTCTGETVEAVNTNWAKAQEIFAQNHQKLAAELETETRAQRETGKAPSQEAIDAHNKRFSAHKSAVAADLAPLGCRMDGLVHMP</sequence>
<dbReference type="OrthoDB" id="7866393at2"/>
<accession>A0A074JIC8</accession>
<feature type="signal peptide" evidence="1">
    <location>
        <begin position="1"/>
        <end position="21"/>
    </location>
</feature>
<dbReference type="EMBL" id="AUND01000001">
    <property type="protein sequence ID" value="KEO56229.1"/>
    <property type="molecule type" value="Genomic_DNA"/>
</dbReference>
<comment type="caution">
    <text evidence="2">The sequence shown here is derived from an EMBL/GenBank/DDBJ whole genome shotgun (WGS) entry which is preliminary data.</text>
</comment>
<dbReference type="AlphaFoldDB" id="A0A074JIC8"/>
<dbReference type="RefSeq" id="WP_038072592.1">
    <property type="nucleotide sequence ID" value="NZ_AUND01000001.1"/>
</dbReference>
<gene>
    <name evidence="2" type="ORF">TP2_01525</name>
</gene>
<evidence type="ECO:0000256" key="1">
    <source>
        <dbReference type="SAM" id="SignalP"/>
    </source>
</evidence>